<evidence type="ECO:0000256" key="1">
    <source>
        <dbReference type="ARBA" id="ARBA00010006"/>
    </source>
</evidence>
<evidence type="ECO:0000256" key="8">
    <source>
        <dbReference type="ARBA" id="ARBA00022840"/>
    </source>
</evidence>
<name>A0ABD0J1B9_9CAEN</name>
<dbReference type="InterPro" id="IPR000719">
    <property type="entry name" value="Prot_kinase_dom"/>
</dbReference>
<comment type="caution">
    <text evidence="14">The sequence shown here is derived from an EMBL/GenBank/DDBJ whole genome shotgun (WGS) entry which is preliminary data.</text>
</comment>
<feature type="compositionally biased region" description="Low complexity" evidence="12">
    <location>
        <begin position="1"/>
        <end position="25"/>
    </location>
</feature>
<comment type="catalytic activity">
    <reaction evidence="9">
        <text>L-threonyl-[protein] + ATP = O-phospho-L-threonyl-[protein] + ADP + H(+)</text>
        <dbReference type="Rhea" id="RHEA:46608"/>
        <dbReference type="Rhea" id="RHEA-COMP:11060"/>
        <dbReference type="Rhea" id="RHEA-COMP:11605"/>
        <dbReference type="ChEBI" id="CHEBI:15378"/>
        <dbReference type="ChEBI" id="CHEBI:30013"/>
        <dbReference type="ChEBI" id="CHEBI:30616"/>
        <dbReference type="ChEBI" id="CHEBI:61977"/>
        <dbReference type="ChEBI" id="CHEBI:456216"/>
        <dbReference type="EC" id="2.7.11.1"/>
    </reaction>
</comment>
<protein>
    <recommendedName>
        <fullName evidence="3">3-phosphoinositide-dependent protein kinase 1</fullName>
        <ecNumber evidence="2">2.7.11.1</ecNumber>
    </recommendedName>
</protein>
<keyword evidence="7" id="KW-0418">Kinase</keyword>
<feature type="binding site" evidence="11">
    <location>
        <position position="105"/>
    </location>
    <ligand>
        <name>ATP</name>
        <dbReference type="ChEBI" id="CHEBI:30616"/>
    </ligand>
</feature>
<dbReference type="InterPro" id="IPR017441">
    <property type="entry name" value="Protein_kinase_ATP_BS"/>
</dbReference>
<dbReference type="EMBL" id="JACVVK020000760">
    <property type="protein sequence ID" value="KAK7448396.1"/>
    <property type="molecule type" value="Genomic_DNA"/>
</dbReference>
<dbReference type="InterPro" id="IPR011009">
    <property type="entry name" value="Kinase-like_dom_sf"/>
</dbReference>
<dbReference type="EC" id="2.7.11.1" evidence="2"/>
<evidence type="ECO:0000313" key="15">
    <source>
        <dbReference type="EMBL" id="KAK7494492.1"/>
    </source>
</evidence>
<dbReference type="PROSITE" id="PS00108">
    <property type="entry name" value="PROTEIN_KINASE_ST"/>
    <property type="match status" value="1"/>
</dbReference>
<dbReference type="InterPro" id="IPR039046">
    <property type="entry name" value="PDPK1"/>
</dbReference>
<organism evidence="14 16">
    <name type="scientific">Batillaria attramentaria</name>
    <dbReference type="NCBI Taxonomy" id="370345"/>
    <lineage>
        <taxon>Eukaryota</taxon>
        <taxon>Metazoa</taxon>
        <taxon>Spiralia</taxon>
        <taxon>Lophotrochozoa</taxon>
        <taxon>Mollusca</taxon>
        <taxon>Gastropoda</taxon>
        <taxon>Caenogastropoda</taxon>
        <taxon>Sorbeoconcha</taxon>
        <taxon>Cerithioidea</taxon>
        <taxon>Batillariidae</taxon>
        <taxon>Batillaria</taxon>
    </lineage>
</organism>
<dbReference type="CDD" id="cd01262">
    <property type="entry name" value="PH_PDK1"/>
    <property type="match status" value="1"/>
</dbReference>
<evidence type="ECO:0000313" key="14">
    <source>
        <dbReference type="EMBL" id="KAK7448396.1"/>
    </source>
</evidence>
<proteinExistence type="inferred from homology"/>
<keyword evidence="6 11" id="KW-0547">Nucleotide-binding</keyword>
<evidence type="ECO:0000259" key="13">
    <source>
        <dbReference type="PROSITE" id="PS50011"/>
    </source>
</evidence>
<evidence type="ECO:0000256" key="2">
    <source>
        <dbReference type="ARBA" id="ARBA00012513"/>
    </source>
</evidence>
<reference evidence="14" key="3">
    <citation type="submission" date="2023-01" db="EMBL/GenBank/DDBJ databases">
        <authorList>
            <person name="Patra A."/>
        </authorList>
    </citation>
    <scope>NUCLEOTIDE SEQUENCE</scope>
    <source>
        <strain evidence="14">Wonlab-2016</strain>
        <tissue evidence="14">Foot muscle</tissue>
    </source>
</reference>
<dbReference type="GO" id="GO:0004674">
    <property type="term" value="F:protein serine/threonine kinase activity"/>
    <property type="evidence" value="ECO:0007669"/>
    <property type="project" value="UniProtKB-KW"/>
</dbReference>
<evidence type="ECO:0000256" key="10">
    <source>
        <dbReference type="ARBA" id="ARBA00048679"/>
    </source>
</evidence>
<dbReference type="Proteomes" id="UP001519460">
    <property type="component" value="Unassembled WGS sequence"/>
</dbReference>
<dbReference type="InterPro" id="IPR033931">
    <property type="entry name" value="PDK1-typ_PH"/>
</dbReference>
<dbReference type="SMART" id="SM00220">
    <property type="entry name" value="S_TKc"/>
    <property type="match status" value="1"/>
</dbReference>
<evidence type="ECO:0000256" key="5">
    <source>
        <dbReference type="ARBA" id="ARBA00022679"/>
    </source>
</evidence>
<evidence type="ECO:0000256" key="7">
    <source>
        <dbReference type="ARBA" id="ARBA00022777"/>
    </source>
</evidence>
<evidence type="ECO:0000256" key="6">
    <source>
        <dbReference type="ARBA" id="ARBA00022741"/>
    </source>
</evidence>
<dbReference type="Gene3D" id="1.10.510.10">
    <property type="entry name" value="Transferase(Phosphotransferase) domain 1"/>
    <property type="match status" value="1"/>
</dbReference>
<sequence>MAQVAEEAASEVSSSSNVIRESSSELPLASNHQPELQPTQESTTPVTTTRQTAQNVNGGKQEGDKKPPTKKTPNDFIFGKSIGEGSFSSVYLAKEVSTGTEYAIKVCDKKHILKEKKSEYIMREKAVLTKYARKGELLFYLNKLSSFDMPCSRFYAAEVVEALEYLQTQGVIHRDLKPENILLNERMHILITDFGSSKIIKDDKADRDEANANASASSSKPSHSRRNSFVGTAQYVSPEVLNCKQAYYSSDLWALGCIIFQFLSGGTPFHGGHEYQIFQKICKLEYEFPEGFNTAAADLVTKLLVIDPTKRLGCTELGGMQKLREHPFFEGVVWEGLEHQQAPELMPYLPATDGNPEMWSNQTRTGFDDRRLAEIIISNDGQHDQVLSQPKDEMRKKLEHQAATNEFHCFVENNLILKQGKVFKRKGLFARKRMLLLTEGPHLYYVDYANKVLKGEIPWSKSLRPEAKNFKIFFVHTPNRTYYLESRDSDAHDWERKINEVWQHYYGSKD</sequence>
<evidence type="ECO:0000256" key="11">
    <source>
        <dbReference type="PROSITE-ProRule" id="PRU10141"/>
    </source>
</evidence>
<evidence type="ECO:0000256" key="4">
    <source>
        <dbReference type="ARBA" id="ARBA00022527"/>
    </source>
</evidence>
<dbReference type="GO" id="GO:0005524">
    <property type="term" value="F:ATP binding"/>
    <property type="evidence" value="ECO:0007669"/>
    <property type="project" value="UniProtKB-UniRule"/>
</dbReference>
<dbReference type="PROSITE" id="PS50011">
    <property type="entry name" value="PROTEIN_KINASE_DOM"/>
    <property type="match status" value="1"/>
</dbReference>
<evidence type="ECO:0000256" key="3">
    <source>
        <dbReference type="ARBA" id="ARBA00018538"/>
    </source>
</evidence>
<dbReference type="InterPro" id="IPR011993">
    <property type="entry name" value="PH-like_dom_sf"/>
</dbReference>
<dbReference type="AlphaFoldDB" id="A0ABD0J1B9"/>
<feature type="domain" description="Protein kinase" evidence="13">
    <location>
        <begin position="76"/>
        <end position="329"/>
    </location>
</feature>
<dbReference type="InterPro" id="IPR050236">
    <property type="entry name" value="Ser_Thr_kinase_AGC"/>
</dbReference>
<reference evidence="14" key="1">
    <citation type="submission" date="2020-09" db="EMBL/GenBank/DDBJ databases">
        <authorList>
            <person name="Won Y."/>
        </authorList>
    </citation>
    <scope>NUCLEOTIDE SEQUENCE</scope>
    <source>
        <strain evidence="14">Wonlab-2016</strain>
        <tissue evidence="14">Foot muscle</tissue>
    </source>
</reference>
<keyword evidence="4" id="KW-0723">Serine/threonine-protein kinase</keyword>
<dbReference type="Pfam" id="PF00069">
    <property type="entry name" value="Pkinase"/>
    <property type="match status" value="1"/>
</dbReference>
<dbReference type="SUPFAM" id="SSF56112">
    <property type="entry name" value="Protein kinase-like (PK-like)"/>
    <property type="match status" value="1"/>
</dbReference>
<dbReference type="SUPFAM" id="SSF50729">
    <property type="entry name" value="PH domain-like"/>
    <property type="match status" value="1"/>
</dbReference>
<dbReference type="PROSITE" id="PS00107">
    <property type="entry name" value="PROTEIN_KINASE_ATP"/>
    <property type="match status" value="1"/>
</dbReference>
<dbReference type="CDD" id="cd05581">
    <property type="entry name" value="STKc_PDK1"/>
    <property type="match status" value="1"/>
</dbReference>
<dbReference type="FunFam" id="1.10.510.10:FF:000163">
    <property type="entry name" value="3-phosphoinositide-dependent protein kinase 1"/>
    <property type="match status" value="1"/>
</dbReference>
<dbReference type="InterPro" id="IPR008271">
    <property type="entry name" value="Ser/Thr_kinase_AS"/>
</dbReference>
<dbReference type="Pfam" id="PF14593">
    <property type="entry name" value="PH_3"/>
    <property type="match status" value="1"/>
</dbReference>
<comment type="similarity">
    <text evidence="1">Belongs to the protein kinase superfamily. AGC Ser/Thr protein kinase family. PDPK1 subfamily.</text>
</comment>
<evidence type="ECO:0000256" key="12">
    <source>
        <dbReference type="SAM" id="MobiDB-lite"/>
    </source>
</evidence>
<keyword evidence="5" id="KW-0808">Transferase</keyword>
<keyword evidence="16" id="KW-1185">Reference proteome</keyword>
<dbReference type="PANTHER" id="PTHR24356:SF163">
    <property type="entry name" value="3-PHOSPHOINOSITIDE-DEPENDENT PROTEIN KINASE 1-RELATED"/>
    <property type="match status" value="1"/>
</dbReference>
<dbReference type="Gene3D" id="3.30.200.20">
    <property type="entry name" value="Phosphorylase Kinase, domain 1"/>
    <property type="match status" value="1"/>
</dbReference>
<comment type="catalytic activity">
    <reaction evidence="10">
        <text>L-seryl-[protein] + ATP = O-phospho-L-seryl-[protein] + ADP + H(+)</text>
        <dbReference type="Rhea" id="RHEA:17989"/>
        <dbReference type="Rhea" id="RHEA-COMP:9863"/>
        <dbReference type="Rhea" id="RHEA-COMP:11604"/>
        <dbReference type="ChEBI" id="CHEBI:15378"/>
        <dbReference type="ChEBI" id="CHEBI:29999"/>
        <dbReference type="ChEBI" id="CHEBI:30616"/>
        <dbReference type="ChEBI" id="CHEBI:83421"/>
        <dbReference type="ChEBI" id="CHEBI:456216"/>
        <dbReference type="EC" id="2.7.11.1"/>
    </reaction>
</comment>
<evidence type="ECO:0000313" key="16">
    <source>
        <dbReference type="Proteomes" id="UP001519460"/>
    </source>
</evidence>
<keyword evidence="8 11" id="KW-0067">ATP-binding</keyword>
<dbReference type="EMBL" id="JACVVK020000083">
    <property type="protein sequence ID" value="KAK7494492.1"/>
    <property type="molecule type" value="Genomic_DNA"/>
</dbReference>
<dbReference type="Gene3D" id="2.30.29.30">
    <property type="entry name" value="Pleckstrin-homology domain (PH domain)/Phosphotyrosine-binding domain (PTB)"/>
    <property type="match status" value="1"/>
</dbReference>
<feature type="compositionally biased region" description="Low complexity" evidence="12">
    <location>
        <begin position="37"/>
        <end position="54"/>
    </location>
</feature>
<reference evidence="14 16" key="2">
    <citation type="journal article" date="2023" name="Sci. Data">
        <title>Genome assembly of the Korean intertidal mud-creeper Batillaria attramentaria.</title>
        <authorList>
            <person name="Patra A.K."/>
            <person name="Ho P.T."/>
            <person name="Jun S."/>
            <person name="Lee S.J."/>
            <person name="Kim Y."/>
            <person name="Won Y.J."/>
        </authorList>
    </citation>
    <scope>NUCLEOTIDE SEQUENCE [LARGE SCALE GENOMIC DNA]</scope>
    <source>
        <strain evidence="14">Wonlab-2016</strain>
    </source>
</reference>
<gene>
    <name evidence="15" type="ORF">BaRGS_00014384</name>
    <name evidence="14" type="ORF">BaRGS_00040100</name>
</gene>
<feature type="region of interest" description="Disordered" evidence="12">
    <location>
        <begin position="1"/>
        <end position="75"/>
    </location>
</feature>
<accession>A0ABD0J1B9</accession>
<evidence type="ECO:0000256" key="9">
    <source>
        <dbReference type="ARBA" id="ARBA00047899"/>
    </source>
</evidence>
<dbReference type="PANTHER" id="PTHR24356">
    <property type="entry name" value="SERINE/THREONINE-PROTEIN KINASE"/>
    <property type="match status" value="1"/>
</dbReference>